<evidence type="ECO:0000256" key="1">
    <source>
        <dbReference type="ARBA" id="ARBA00004419"/>
    </source>
</evidence>
<dbReference type="Pfam" id="PF02138">
    <property type="entry name" value="Beach"/>
    <property type="match status" value="1"/>
</dbReference>
<organism evidence="7 8">
    <name type="scientific">Lingula anatina</name>
    <name type="common">Brachiopod</name>
    <name type="synonym">Lingula unguis</name>
    <dbReference type="NCBI Taxonomy" id="7574"/>
    <lineage>
        <taxon>Eukaryota</taxon>
        <taxon>Metazoa</taxon>
        <taxon>Spiralia</taxon>
        <taxon>Lophotrochozoa</taxon>
        <taxon>Brachiopoda</taxon>
        <taxon>Linguliformea</taxon>
        <taxon>Lingulata</taxon>
        <taxon>Lingulida</taxon>
        <taxon>Linguloidea</taxon>
        <taxon>Lingulidae</taxon>
        <taxon>Lingula</taxon>
    </lineage>
</organism>
<feature type="compositionally biased region" description="Basic and acidic residues" evidence="5">
    <location>
        <begin position="1258"/>
        <end position="1267"/>
    </location>
</feature>
<evidence type="ECO:0000313" key="7">
    <source>
        <dbReference type="Proteomes" id="UP000085678"/>
    </source>
</evidence>
<keyword evidence="2 4" id="KW-0853">WD repeat</keyword>
<dbReference type="CDD" id="cd06071">
    <property type="entry name" value="Beach"/>
    <property type="match status" value="1"/>
</dbReference>
<keyword evidence="7" id="KW-1185">Reference proteome</keyword>
<feature type="compositionally biased region" description="Acidic residues" evidence="5">
    <location>
        <begin position="340"/>
        <end position="354"/>
    </location>
</feature>
<feature type="region of interest" description="Disordered" evidence="5">
    <location>
        <begin position="1215"/>
        <end position="1293"/>
    </location>
</feature>
<dbReference type="GO" id="GO:0035014">
    <property type="term" value="F:phosphatidylinositol 3-kinase regulator activity"/>
    <property type="evidence" value="ECO:0007669"/>
    <property type="project" value="TreeGrafter"/>
</dbReference>
<feature type="region of interest" description="Disordered" evidence="5">
    <location>
        <begin position="171"/>
        <end position="190"/>
    </location>
</feature>
<dbReference type="PROSITE" id="PS50197">
    <property type="entry name" value="BEACH"/>
    <property type="match status" value="1"/>
</dbReference>
<proteinExistence type="predicted"/>
<dbReference type="InterPro" id="IPR016024">
    <property type="entry name" value="ARM-type_fold"/>
</dbReference>
<dbReference type="SUPFAM" id="SSF50978">
    <property type="entry name" value="WD40 repeat-like"/>
    <property type="match status" value="1"/>
</dbReference>
<feature type="compositionally biased region" description="Polar residues" evidence="5">
    <location>
        <begin position="313"/>
        <end position="325"/>
    </location>
</feature>
<dbReference type="InterPro" id="IPR036372">
    <property type="entry name" value="BEACH_dom_sf"/>
</dbReference>
<evidence type="ECO:0000259" key="6">
    <source>
        <dbReference type="PROSITE" id="PS50197"/>
    </source>
</evidence>
<dbReference type="SUPFAM" id="SSF56112">
    <property type="entry name" value="Protein kinase-like (PK-like)"/>
    <property type="match status" value="1"/>
</dbReference>
<dbReference type="GO" id="GO:0005776">
    <property type="term" value="C:autophagosome"/>
    <property type="evidence" value="ECO:0007669"/>
    <property type="project" value="UniProtKB-SubCell"/>
</dbReference>
<dbReference type="InterPro" id="IPR036322">
    <property type="entry name" value="WD40_repeat_dom_sf"/>
</dbReference>
<dbReference type="Pfam" id="PF00400">
    <property type="entry name" value="WD40"/>
    <property type="match status" value="3"/>
</dbReference>
<dbReference type="KEGG" id="lak:106170885"/>
<dbReference type="InterPro" id="IPR011009">
    <property type="entry name" value="Kinase-like_dom_sf"/>
</dbReference>
<dbReference type="STRING" id="7574.A0A1S3J922"/>
<dbReference type="PANTHER" id="PTHR44662">
    <property type="entry name" value="WD REPEAT-CONTAINING PROTEIN 81"/>
    <property type="match status" value="1"/>
</dbReference>
<feature type="repeat" description="WD" evidence="4">
    <location>
        <begin position="1883"/>
        <end position="1913"/>
    </location>
</feature>
<dbReference type="InterPro" id="IPR052651">
    <property type="entry name" value="WDR81"/>
</dbReference>
<dbReference type="InterPro" id="IPR000409">
    <property type="entry name" value="BEACH_dom"/>
</dbReference>
<evidence type="ECO:0000313" key="8">
    <source>
        <dbReference type="RefSeq" id="XP_013406369.1"/>
    </source>
</evidence>
<dbReference type="PROSITE" id="PS50294">
    <property type="entry name" value="WD_REPEATS_REGION"/>
    <property type="match status" value="1"/>
</dbReference>
<dbReference type="GO" id="GO:0005739">
    <property type="term" value="C:mitochondrion"/>
    <property type="evidence" value="ECO:0007669"/>
    <property type="project" value="TreeGrafter"/>
</dbReference>
<evidence type="ECO:0000256" key="2">
    <source>
        <dbReference type="ARBA" id="ARBA00022574"/>
    </source>
</evidence>
<feature type="domain" description="BEACH" evidence="6">
    <location>
        <begin position="444"/>
        <end position="741"/>
    </location>
</feature>
<name>A0A1S3J922_LINAN</name>
<feature type="repeat" description="WD" evidence="4">
    <location>
        <begin position="1834"/>
        <end position="1869"/>
    </location>
</feature>
<evidence type="ECO:0000256" key="4">
    <source>
        <dbReference type="PROSITE-ProRule" id="PRU00221"/>
    </source>
</evidence>
<dbReference type="Gene3D" id="1.10.1540.10">
    <property type="entry name" value="BEACH domain"/>
    <property type="match status" value="1"/>
</dbReference>
<feature type="region of interest" description="Disordered" evidence="5">
    <location>
        <begin position="1681"/>
        <end position="1704"/>
    </location>
</feature>
<feature type="compositionally biased region" description="Polar residues" evidence="5">
    <location>
        <begin position="1272"/>
        <end position="1291"/>
    </location>
</feature>
<dbReference type="GeneID" id="106170885"/>
<evidence type="ECO:0000256" key="5">
    <source>
        <dbReference type="SAM" id="MobiDB-lite"/>
    </source>
</evidence>
<dbReference type="SMART" id="SM00320">
    <property type="entry name" value="WD40"/>
    <property type="match status" value="7"/>
</dbReference>
<dbReference type="OrthoDB" id="29306at2759"/>
<gene>
    <name evidence="8" type="primary">LOC106170885</name>
</gene>
<dbReference type="SMART" id="SM01026">
    <property type="entry name" value="Beach"/>
    <property type="match status" value="1"/>
</dbReference>
<accession>A0A1S3J922</accession>
<reference evidence="8" key="1">
    <citation type="submission" date="2025-08" db="UniProtKB">
        <authorList>
            <consortium name="RefSeq"/>
        </authorList>
    </citation>
    <scope>IDENTIFICATION</scope>
    <source>
        <tissue evidence="8">Gonads</tissue>
    </source>
</reference>
<dbReference type="PROSITE" id="PS50082">
    <property type="entry name" value="WD_REPEATS_2"/>
    <property type="match status" value="2"/>
</dbReference>
<dbReference type="InParanoid" id="A0A1S3J922"/>
<dbReference type="InterPro" id="IPR001680">
    <property type="entry name" value="WD40_rpt"/>
</dbReference>
<dbReference type="Gene3D" id="2.130.10.10">
    <property type="entry name" value="YVTN repeat-like/Quinoprotein amine dehydrogenase"/>
    <property type="match status" value="2"/>
</dbReference>
<dbReference type="FunFam" id="1.10.1540.10:FF:000003">
    <property type="entry name" value="WD repeat-containing protein 81 isoform X1"/>
    <property type="match status" value="1"/>
</dbReference>
<evidence type="ECO:0000256" key="3">
    <source>
        <dbReference type="ARBA" id="ARBA00022737"/>
    </source>
</evidence>
<dbReference type="Gene3D" id="1.10.510.10">
    <property type="entry name" value="Transferase(Phosphotransferase) domain 1"/>
    <property type="match status" value="1"/>
</dbReference>
<protein>
    <submittedName>
        <fullName evidence="8">WD repeat-containing protein 81 isoform X1</fullName>
    </submittedName>
</protein>
<dbReference type="Proteomes" id="UP000085678">
    <property type="component" value="Unplaced"/>
</dbReference>
<dbReference type="SUPFAM" id="SSF81837">
    <property type="entry name" value="BEACH domain"/>
    <property type="match status" value="1"/>
</dbReference>
<dbReference type="SUPFAM" id="SSF48371">
    <property type="entry name" value="ARM repeat"/>
    <property type="match status" value="1"/>
</dbReference>
<feature type="compositionally biased region" description="Low complexity" evidence="5">
    <location>
        <begin position="1689"/>
        <end position="1700"/>
    </location>
</feature>
<dbReference type="GO" id="GO:0035973">
    <property type="term" value="P:aggrephagy"/>
    <property type="evidence" value="ECO:0007669"/>
    <property type="project" value="TreeGrafter"/>
</dbReference>
<comment type="subcellular location">
    <subcellularLocation>
        <location evidence="1">Cytoplasmic vesicle</location>
        <location evidence="1">Autophagosome</location>
    </subcellularLocation>
</comment>
<dbReference type="InterPro" id="IPR015943">
    <property type="entry name" value="WD40/YVTN_repeat-like_dom_sf"/>
</dbReference>
<dbReference type="PANTHER" id="PTHR44662:SF1">
    <property type="entry name" value="WD REPEAT-CONTAINING PROTEIN 81"/>
    <property type="match status" value="1"/>
</dbReference>
<dbReference type="RefSeq" id="XP_013406369.1">
    <property type="nucleotide sequence ID" value="XM_013550915.1"/>
</dbReference>
<sequence length="2131" mass="239454">MEILHMIRDELNIHPGCIRLVSCHRAVCLVQTEWLKKACNKHKIPTASRYNHSLSEIEYERLLAASTTDVPEPWERISVKVIQKRNEKVKCFPESFGLPHLENGLIDSLAYVTDENYRRSWQNAFERFGSCGRNLESSTAPPAKPFCDFVRDVIQRLHNCSIYPLKSFENGRREGVPEEEEEQNDISQLDSPHPNLIPLYCAFESDSAFYLLQPYMTYSLQDCVTLSPAILGNSYAKPLFIVYQILHALRHLHNKGLSLGNRKLRDILIDSKLWVQCSYPTMKSLTEDVLYECQKDPDEIAVNAEGKEVTSSNSSTVLTKGCSTIENGERGEGNGAESGAEMDEDVDEEAEDISDGNTGSQYHVSESVVHVDVKTGSSVGQTNFAPRAPSSTSQVIQGASTQLESVREQVESSLESSDEHFPDIIPDNHSALETDCAMSRAFLHDEPSLETLPKLTDDWINGRISNFKYIMALNKLAGRRMGDPNNHPVLPWVIDFTTPNGEYRDFSMSKYRLNKGDDQLDVMYNVSFSSSVPGRTEGLIQVPHHISDVLSDITYYVYKARRTPKDILCTKVRSKWVPREYPSSMQRMQEWTPDECIPEFFTDPSIFASIHGDLPDLEIPPWSSSPMDFVTKHMAILEGDYVSSQLHLWIDLTFGYKLSGAAAVDAKNVCLQLVDEHTNLTNHGVVQLFQSPHPQRNCGQKSFSSSLPPNVMRNMSSYNYLKSLHEIPQNEFVKGTGDPYRIQAALQVFSETVEKDLPRPGTPPTERRLQSDPGLVANMMPWKVPITLPENYDPLELLNEVERGCGFSTSVLHSWPQRKTVEEIQTVQAQIQDKVNRDMQILGCLLVEMFLSAKLHAISFETSFKGRCRIVRGVARQFFHELPRPIRHVVKWLLQLNRSLPASAADSNLAFPYRLQSREGLPPPNASILLEPTFQVISFPAYFPELYAFLKELRAADNSLFSHFNDVHEVSDDGSFSKLMKNKVDIFARNFSQLSPKLDEAGVELLMPYLKELFSDRATMVNAAWNLFGPVAKLLGPTAMSKHFLQSLTKLYDGENTTPKHFKLYHRTFLLQLLIRLGLEAFLSSFVTLLIEATSGYKDFIPDVTSDPSMTHDDNDLDSASMETDEDTVIKYDFISSEEGVASGFLDRQISEMSEQALQFDENFPEKISLDGVEEEDGAVACHHNNSTDTDSIGDQKSITSARSDLEMEDIKGGEVQAASNPALDVPSDDAPDSIAGSLGTHSTPLVPAHKWGSKGPMEVKESEIGARKRISSQTSISSADQTPEQKGKQTVQRKKWSLSCTLDSTMNRSEYNVRDVATETVKWLSQKLGPVLTAKHLSHNLLRMLVLCYLEEEQLCFVEFDEIDNDISACKKMVVGDLNASKILESLGYIAVLYGEQTVALQYFKHMLELVFTAMKRLTPRSEAGLVSCLTLLKYIIPYLSDTTLMDYLQDDGMKTTRSILKDMLYPTIELLSSTTISFPSGGHVRKLLCYKVVDVIYLICLRIGFEQTRQHMSQVMQCFFQVFDLVHERKHSGNNEPKRSSATAIPNKKESLTDSNELFLEIKKDSVNNEYKIGTPVCVADLISPTKSFGSSGSWHRRSHSLTPLEPVVPHSQADEDNPEQVATKEKIMDELRQTFTPEMAYTAYIPLCQVYGGIHMEQYLKNESLIRELCTRHDEETSLQNKMDYSGDSSDSGESDGFLNGDVLPSPGQTRWFIEGFLGEQKDKEDIVTGSFGKNVKVVGNKLAVSCEDDHLVSMAAVKQDRLLPKKKLPDVRRSVDNPKQIDIKKLKCPEMETATSRHLKGNWLAYWEHEIGLSEKDTRFNFKQIKLQTFSNHTNSVRSIHVMDNENCFFSASKDKTVKLWSIQSFGDGSARSHPQWTYLQHRKPVLAVTFLESMRLAASSDSSVHIWDPFVGMPIRQFDSSKNNPVAAFCCMSPPHNTILCGTNEGSLRFLDVRAGKFMQEYKCVTGPAGVLRCVTVSPSGNWVAVGFSAGVLSLLDTRTGLLLGTWKGHEGDIMKLKAFNDRKFVTSGVDNMVHLWRTDVDQRYMCSMKGHSEPVHGISFYRNEMISITAGNKIGVHTSLDSHAMFSSTKLRSDTFKGSLTSMAVLPLNRMLLLGADNGSIKLLC</sequence>
<feature type="region of interest" description="Disordered" evidence="5">
    <location>
        <begin position="313"/>
        <end position="360"/>
    </location>
</feature>
<keyword evidence="3" id="KW-0677">Repeat</keyword>
<dbReference type="FunCoup" id="A0A1S3J922">
    <property type="interactions" value="964"/>
</dbReference>